<name>W1PAA4_AMBTC</name>
<evidence type="ECO:0000256" key="4">
    <source>
        <dbReference type="ARBA" id="ARBA00023163"/>
    </source>
</evidence>
<evidence type="ECO:0000256" key="2">
    <source>
        <dbReference type="ARBA" id="ARBA00023015"/>
    </source>
</evidence>
<feature type="compositionally biased region" description="Basic and acidic residues" evidence="6">
    <location>
        <begin position="226"/>
        <end position="241"/>
    </location>
</feature>
<organism evidence="8 9">
    <name type="scientific">Amborella trichopoda</name>
    <dbReference type="NCBI Taxonomy" id="13333"/>
    <lineage>
        <taxon>Eukaryota</taxon>
        <taxon>Viridiplantae</taxon>
        <taxon>Streptophyta</taxon>
        <taxon>Embryophyta</taxon>
        <taxon>Tracheophyta</taxon>
        <taxon>Spermatophyta</taxon>
        <taxon>Magnoliopsida</taxon>
        <taxon>Amborellales</taxon>
        <taxon>Amborellaceae</taxon>
        <taxon>Amborella</taxon>
    </lineage>
</organism>
<feature type="region of interest" description="Disordered" evidence="6">
    <location>
        <begin position="161"/>
        <end position="180"/>
    </location>
</feature>
<comment type="subcellular location">
    <subcellularLocation>
        <location evidence="1">Nucleus</location>
    </subcellularLocation>
</comment>
<keyword evidence="2" id="KW-0805">Transcription regulation</keyword>
<evidence type="ECO:0000259" key="7">
    <source>
        <dbReference type="PROSITE" id="PS51032"/>
    </source>
</evidence>
<dbReference type="Pfam" id="PF00847">
    <property type="entry name" value="AP2"/>
    <property type="match status" value="1"/>
</dbReference>
<evidence type="ECO:0000313" key="8">
    <source>
        <dbReference type="EMBL" id="ERN03935.1"/>
    </source>
</evidence>
<dbReference type="PRINTS" id="PR00367">
    <property type="entry name" value="ETHRSPELEMNT"/>
</dbReference>
<evidence type="ECO:0000256" key="5">
    <source>
        <dbReference type="ARBA" id="ARBA00023242"/>
    </source>
</evidence>
<feature type="region of interest" description="Disordered" evidence="6">
    <location>
        <begin position="57"/>
        <end position="124"/>
    </location>
</feature>
<evidence type="ECO:0000256" key="6">
    <source>
        <dbReference type="SAM" id="MobiDB-lite"/>
    </source>
</evidence>
<dbReference type="Proteomes" id="UP000017836">
    <property type="component" value="Unassembled WGS sequence"/>
</dbReference>
<dbReference type="GO" id="GO:0000976">
    <property type="term" value="F:transcription cis-regulatory region binding"/>
    <property type="evidence" value="ECO:0000318"/>
    <property type="project" value="GO_Central"/>
</dbReference>
<feature type="compositionally biased region" description="Polar residues" evidence="6">
    <location>
        <begin position="185"/>
        <end position="208"/>
    </location>
</feature>
<dbReference type="InterPro" id="IPR050913">
    <property type="entry name" value="AP2/ERF_ERF"/>
</dbReference>
<dbReference type="InterPro" id="IPR036955">
    <property type="entry name" value="AP2/ERF_dom_sf"/>
</dbReference>
<feature type="compositionally biased region" description="Basic residues" evidence="6">
    <location>
        <begin position="110"/>
        <end position="124"/>
    </location>
</feature>
<dbReference type="InterPro" id="IPR016177">
    <property type="entry name" value="DNA-bd_dom_sf"/>
</dbReference>
<evidence type="ECO:0000256" key="1">
    <source>
        <dbReference type="ARBA" id="ARBA00004123"/>
    </source>
</evidence>
<dbReference type="Gene3D" id="3.30.730.10">
    <property type="entry name" value="AP2/ERF domain"/>
    <property type="match status" value="1"/>
</dbReference>
<gene>
    <name evidence="8" type="ORF">AMTR_s00079p00020610</name>
</gene>
<dbReference type="InterPro" id="IPR001471">
    <property type="entry name" value="AP2/ERF_dom"/>
</dbReference>
<dbReference type="eggNOG" id="ENOG502RZ0C">
    <property type="taxonomic scope" value="Eukaryota"/>
</dbReference>
<feature type="region of interest" description="Disordered" evidence="6">
    <location>
        <begin position="1"/>
        <end position="36"/>
    </location>
</feature>
<dbReference type="SMART" id="SM00380">
    <property type="entry name" value="AP2"/>
    <property type="match status" value="1"/>
</dbReference>
<evidence type="ECO:0000313" key="9">
    <source>
        <dbReference type="Proteomes" id="UP000017836"/>
    </source>
</evidence>
<feature type="domain" description="AP2/ERF" evidence="7">
    <location>
        <begin position="116"/>
        <end position="175"/>
    </location>
</feature>
<proteinExistence type="predicted"/>
<dbReference type="PROSITE" id="PS51032">
    <property type="entry name" value="AP2_ERF"/>
    <property type="match status" value="1"/>
</dbReference>
<dbReference type="AlphaFoldDB" id="W1PAA4"/>
<accession>W1PAA4</accession>
<dbReference type="Gramene" id="ERN03935">
    <property type="protein sequence ID" value="ERN03935"/>
    <property type="gene ID" value="AMTR_s00079p00020610"/>
</dbReference>
<dbReference type="PANTHER" id="PTHR31194">
    <property type="entry name" value="SHN SHINE , DNA BINDING / TRANSCRIPTION FACTOR"/>
    <property type="match status" value="1"/>
</dbReference>
<dbReference type="EMBL" id="KI394313">
    <property type="protein sequence ID" value="ERN03935.1"/>
    <property type="molecule type" value="Genomic_DNA"/>
</dbReference>
<dbReference type="HOGENOM" id="CLU_768028_0_0_1"/>
<dbReference type="CDD" id="cd00018">
    <property type="entry name" value="AP2"/>
    <property type="match status" value="1"/>
</dbReference>
<sequence length="361" mass="40006">MARRVRILCDDPDATDSDSSSEEEGAMRNPIKTSKKRVIQEIYIPFSCSVPVIEIESSADSSFRERNKDSSIRERNKLESGSTERNRMESSSRERNKLESSSRERNSVKSSRKPGKYKGVRQRRWGKWAAEIRDPSKKGVRIWLGTYNSEEEAAKAYERAAKKMEGAGSSSASLSCVSEDEQYSLSSPSSVLDNVSTSNSSICGAESSSIRKESGNGLSKGRGKGLSKEKENGLSKEREENSSTPETMGGGFLQEDAIASMDDEGFKKELAAYNNDLFVVEELGQVLEMGFDEMGIDEIDSGFDEMVIDEIEPLIFGVENEGDVPSLDFDFDFDSEPIAEWDFEPHPVPLPLPLPLSLPLT</sequence>
<keyword evidence="4" id="KW-0804">Transcription</keyword>
<reference evidence="9" key="1">
    <citation type="journal article" date="2013" name="Science">
        <title>The Amborella genome and the evolution of flowering plants.</title>
        <authorList>
            <consortium name="Amborella Genome Project"/>
        </authorList>
    </citation>
    <scope>NUCLEOTIDE SEQUENCE [LARGE SCALE GENOMIC DNA]</scope>
</reference>
<feature type="compositionally biased region" description="Basic and acidic residues" evidence="6">
    <location>
        <begin position="62"/>
        <end position="107"/>
    </location>
</feature>
<dbReference type="PANTHER" id="PTHR31194:SF202">
    <property type="entry name" value="ETHYLENE-RESPONSIVE TRANSCRIPTION FACTOR ERF070"/>
    <property type="match status" value="1"/>
</dbReference>
<evidence type="ECO:0000256" key="3">
    <source>
        <dbReference type="ARBA" id="ARBA00023125"/>
    </source>
</evidence>
<dbReference type="GO" id="GO:0005634">
    <property type="term" value="C:nucleus"/>
    <property type="evidence" value="ECO:0000318"/>
    <property type="project" value="GO_Central"/>
</dbReference>
<dbReference type="SUPFAM" id="SSF54171">
    <property type="entry name" value="DNA-binding domain"/>
    <property type="match status" value="1"/>
</dbReference>
<feature type="compositionally biased region" description="Acidic residues" evidence="6">
    <location>
        <begin position="10"/>
        <end position="24"/>
    </location>
</feature>
<protein>
    <recommendedName>
        <fullName evidence="7">AP2/ERF domain-containing protein</fullName>
    </recommendedName>
</protein>
<keyword evidence="5" id="KW-0539">Nucleus</keyword>
<feature type="region of interest" description="Disordered" evidence="6">
    <location>
        <begin position="185"/>
        <end position="251"/>
    </location>
</feature>
<keyword evidence="9" id="KW-1185">Reference proteome</keyword>
<keyword evidence="3" id="KW-0238">DNA-binding</keyword>
<dbReference type="GO" id="GO:0003700">
    <property type="term" value="F:DNA-binding transcription factor activity"/>
    <property type="evidence" value="ECO:0000318"/>
    <property type="project" value="GO_Central"/>
</dbReference>